<dbReference type="EMBL" id="MN739784">
    <property type="protein sequence ID" value="QHT26307.1"/>
    <property type="molecule type" value="Genomic_DNA"/>
</dbReference>
<accession>A0A6C0EAV1</accession>
<reference evidence="1" key="1">
    <citation type="journal article" date="2020" name="Nature">
        <title>Giant virus diversity and host interactions through global metagenomics.</title>
        <authorList>
            <person name="Schulz F."/>
            <person name="Roux S."/>
            <person name="Paez-Espino D."/>
            <person name="Jungbluth S."/>
            <person name="Walsh D.A."/>
            <person name="Denef V.J."/>
            <person name="McMahon K.D."/>
            <person name="Konstantinidis K.T."/>
            <person name="Eloe-Fadrosh E.A."/>
            <person name="Kyrpides N.C."/>
            <person name="Woyke T."/>
        </authorList>
    </citation>
    <scope>NUCLEOTIDE SEQUENCE</scope>
    <source>
        <strain evidence="1">GVMAG-M-3300023179-27</strain>
    </source>
</reference>
<proteinExistence type="predicted"/>
<organism evidence="1">
    <name type="scientific">viral metagenome</name>
    <dbReference type="NCBI Taxonomy" id="1070528"/>
    <lineage>
        <taxon>unclassified sequences</taxon>
        <taxon>metagenomes</taxon>
        <taxon>organismal metagenomes</taxon>
    </lineage>
</organism>
<dbReference type="AlphaFoldDB" id="A0A6C0EAV1"/>
<evidence type="ECO:0000313" key="1">
    <source>
        <dbReference type="EMBL" id="QHT26307.1"/>
    </source>
</evidence>
<protein>
    <submittedName>
        <fullName evidence="1">Uncharacterized protein</fullName>
    </submittedName>
</protein>
<name>A0A6C0EAV1_9ZZZZ</name>
<sequence length="302" mass="35748">MSTTKAQKGDISLDTIKVKGGQNKLPLPINTHKLCSVCKVEKYTTEFYKGAVCKECRKENERQRRQNNKNRVLDPNKTKICSKCKIEQPETNFRVNRAKCHDCEKKYGRGYRGSTIGKQKSKEWNENNKDKLTELKAQWYQNNKEYVNEKNCKRYRTDEIYKKKKSIKDHIRTFLKGKNKNKYDNYLGCTLGFYRDWLWFNMQAGMTEENHGTFWHIDHVIPVNKFDLTKESDILACYNWRNTCPVFGSFNMSKHDTVNKLQTWTQYLNVDTYSIINKMEVPKDFTKLYAKHLKISGNPLEL</sequence>